<feature type="transmembrane region" description="Helical" evidence="8">
    <location>
        <begin position="138"/>
        <end position="158"/>
    </location>
</feature>
<dbReference type="Pfam" id="PF02714">
    <property type="entry name" value="RSN1_7TM"/>
    <property type="match status" value="1"/>
</dbReference>
<dbReference type="InterPro" id="IPR045122">
    <property type="entry name" value="Csc1-like"/>
</dbReference>
<evidence type="ECO:0000259" key="11">
    <source>
        <dbReference type="Pfam" id="PF14703"/>
    </source>
</evidence>
<dbReference type="AlphaFoldDB" id="A0A2C5WUK4"/>
<feature type="region of interest" description="Disordered" evidence="7">
    <location>
        <begin position="858"/>
        <end position="932"/>
    </location>
</feature>
<dbReference type="PANTHER" id="PTHR13018">
    <property type="entry name" value="PROBABLE MEMBRANE PROTEIN DUF221-RELATED"/>
    <property type="match status" value="1"/>
</dbReference>
<feature type="compositionally biased region" description="Polar residues" evidence="7">
    <location>
        <begin position="912"/>
        <end position="923"/>
    </location>
</feature>
<dbReference type="GO" id="GO:0005227">
    <property type="term" value="F:calcium-activated cation channel activity"/>
    <property type="evidence" value="ECO:0007669"/>
    <property type="project" value="InterPro"/>
</dbReference>
<reference evidence="12 13" key="2">
    <citation type="journal article" date="2013" name="IMA Fungus">
        <title>IMA Genome-F 1: Ceratocystis fimbriata: Draft nuclear genome sequence for the plant pathogen, Ceratocystis fimbriata.</title>
        <authorList>
            <person name="Wilken P.M."/>
            <person name="Steenkamp E.T."/>
            <person name="Wingfield M.J."/>
            <person name="de Beer Z.W."/>
            <person name="Wingfield B.D."/>
        </authorList>
    </citation>
    <scope>NUCLEOTIDE SEQUENCE [LARGE SCALE GENOMIC DNA]</scope>
    <source>
        <strain evidence="12 13">CBS 114723</strain>
    </source>
</reference>
<evidence type="ECO:0000256" key="3">
    <source>
        <dbReference type="ARBA" id="ARBA00022448"/>
    </source>
</evidence>
<feature type="compositionally biased region" description="Low complexity" evidence="7">
    <location>
        <begin position="860"/>
        <end position="879"/>
    </location>
</feature>
<name>A0A2C5WUK4_9PEZI</name>
<evidence type="ECO:0000256" key="7">
    <source>
        <dbReference type="SAM" id="MobiDB-lite"/>
    </source>
</evidence>
<evidence type="ECO:0000313" key="13">
    <source>
        <dbReference type="Proteomes" id="UP000222788"/>
    </source>
</evidence>
<comment type="similarity">
    <text evidence="2">Belongs to the CSC1 (TC 1.A.17) family.</text>
</comment>
<dbReference type="Proteomes" id="UP000222788">
    <property type="component" value="Unassembled WGS sequence"/>
</dbReference>
<feature type="transmembrane region" description="Helical" evidence="8">
    <location>
        <begin position="55"/>
        <end position="78"/>
    </location>
</feature>
<feature type="transmembrane region" description="Helical" evidence="8">
    <location>
        <begin position="207"/>
        <end position="229"/>
    </location>
</feature>
<keyword evidence="6 8" id="KW-0472">Membrane</keyword>
<evidence type="ECO:0000256" key="5">
    <source>
        <dbReference type="ARBA" id="ARBA00022989"/>
    </source>
</evidence>
<protein>
    <submittedName>
        <fullName evidence="12">Calcium permeable stress-gated cation channel 1</fullName>
    </submittedName>
</protein>
<dbReference type="InterPro" id="IPR032880">
    <property type="entry name" value="CSC1/OSCA1-like_N"/>
</dbReference>
<evidence type="ECO:0000256" key="6">
    <source>
        <dbReference type="ARBA" id="ARBA00023136"/>
    </source>
</evidence>
<feature type="transmembrane region" description="Helical" evidence="8">
    <location>
        <begin position="693"/>
        <end position="710"/>
    </location>
</feature>
<dbReference type="InterPro" id="IPR027815">
    <property type="entry name" value="CSC1/OSCA1-like_cyt"/>
</dbReference>
<keyword evidence="5 8" id="KW-1133">Transmembrane helix</keyword>
<evidence type="ECO:0000256" key="8">
    <source>
        <dbReference type="SAM" id="Phobius"/>
    </source>
</evidence>
<feature type="domain" description="CSC1/OSCA1-like 7TM region" evidence="9">
    <location>
        <begin position="475"/>
        <end position="750"/>
    </location>
</feature>
<feature type="transmembrane region" description="Helical" evidence="8">
    <location>
        <begin position="759"/>
        <end position="777"/>
    </location>
</feature>
<feature type="transmembrane region" description="Helical" evidence="8">
    <location>
        <begin position="731"/>
        <end position="753"/>
    </location>
</feature>
<accession>A0A2C5WUK4</accession>
<keyword evidence="4 8" id="KW-0812">Transmembrane</keyword>
<feature type="domain" description="CSC1/OSCA1-like N-terminal transmembrane" evidence="10">
    <location>
        <begin position="56"/>
        <end position="231"/>
    </location>
</feature>
<evidence type="ECO:0000256" key="4">
    <source>
        <dbReference type="ARBA" id="ARBA00022692"/>
    </source>
</evidence>
<feature type="transmembrane region" description="Helical" evidence="8">
    <location>
        <begin position="618"/>
        <end position="646"/>
    </location>
</feature>
<keyword evidence="13" id="KW-1185">Reference proteome</keyword>
<organism evidence="12 13">
    <name type="scientific">Ceratocystis fimbriata CBS 114723</name>
    <dbReference type="NCBI Taxonomy" id="1035309"/>
    <lineage>
        <taxon>Eukaryota</taxon>
        <taxon>Fungi</taxon>
        <taxon>Dikarya</taxon>
        <taxon>Ascomycota</taxon>
        <taxon>Pezizomycotina</taxon>
        <taxon>Sordariomycetes</taxon>
        <taxon>Hypocreomycetidae</taxon>
        <taxon>Microascales</taxon>
        <taxon>Ceratocystidaceae</taxon>
        <taxon>Ceratocystis</taxon>
    </lineage>
</organism>
<feature type="transmembrane region" description="Helical" evidence="8">
    <location>
        <begin position="667"/>
        <end position="687"/>
    </location>
</feature>
<comment type="caution">
    <text evidence="12">The sequence shown here is derived from an EMBL/GenBank/DDBJ whole genome shotgun (WGS) entry which is preliminary data.</text>
</comment>
<reference evidence="12 13" key="1">
    <citation type="journal article" date="2013" name="Fungal Biol.">
        <title>Analysis of microsatellite markers in the genome of the plant pathogen Ceratocystis fimbriata.</title>
        <authorList>
            <person name="Simpson M.C."/>
            <person name="Wilken P.M."/>
            <person name="Coetzee M.P."/>
            <person name="Wingfield M.J."/>
            <person name="Wingfield B.D."/>
        </authorList>
    </citation>
    <scope>NUCLEOTIDE SEQUENCE [LARGE SCALE GENOMIC DNA]</scope>
    <source>
        <strain evidence="12 13">CBS 114723</strain>
    </source>
</reference>
<dbReference type="Pfam" id="PF14703">
    <property type="entry name" value="PHM7_cyt"/>
    <property type="match status" value="1"/>
</dbReference>
<gene>
    <name evidence="12" type="primary">CSC1_0</name>
    <name evidence="12" type="ORF">CFIMG_007724RA00001</name>
</gene>
<sequence length="932" mass="105290">MADNPQLATTTVVAASEAAYDVLRLLAKRSVGDSEVQENCSGESIVNPGKGDLQFSFWISVALGAPSFLAFCFLRTRWATLYSARKRRLDSLIGLPTLPNTFLGWIPALYRITDEQVLASAGLDAFVFLHFFKMSARLFSIMFFFALTVLLPINSTMFPSGDGVAKSKLQVQTRSLWDESSVDNNGTVTQCTDLTHNDHPRVGGAKLQMFTGSYLAFTYFFTFLTLYMVNRHTRRILRIRQDYLGTQSTITDRTFRITGIPKELKDENRIRQLVEKLNIGNVVSVTLCRNWAPVDKLVADRSKELRELERAWSVLHRKRQDILKAKQEQAVRSTSFSVDQHDLLDVEDVALGRSLTAEGINLLPPSLSEELYESYRPKLRIWYGPFGLRTRLVDAIDHHEERLRQLDGHILTAREASYDPADLAFVTMDSTTACQMAIQALMDPRPGVLLTNTAPSPSDVVWRNTYASRNQRRLKSWMVTIIISILSVFWLFIVAAVATMLSLCTIKKVFPELGNAIESHTWLGAAVQSGFPVLIVTILNTLVPLLYEFLSYRQGMVSRDDIELSFVSKNFFFTFFNVFFVFTFAGSFSQFLPCLKEALQNITLASQLLAASTLKLSNFYICFIMLQTIGLVPFRLLEPGAVFLYVMSRVKAKSPRDFCEMRRAPQFSYGYYLPTALLVFILCLVYSILLKGYMVLMIGVIYFLASYYVYKYQLMYAMNQPQHATGGAWRVICFRIILGLCIFQVIMAGIIGLQGTWKVTPLLIPLYAITSWYWYYFHRRYVPLTKFIALRSIRDDLINESDDDIININNASLSDEDFEAARRAYFRRGTTLDEYRERDAKFINPSLISKLSDPWIYDEPPSGEGSTTQSSGASSPSGGLAVLAPTPNLYSDNDSFRPPGLGSSPAFDGQNRGPSPSDSNISLGDTHIWREA</sequence>
<feature type="transmembrane region" description="Helical" evidence="8">
    <location>
        <begin position="477"/>
        <end position="502"/>
    </location>
</feature>
<comment type="subcellular location">
    <subcellularLocation>
        <location evidence="1">Membrane</location>
        <topology evidence="1">Multi-pass membrane protein</topology>
    </subcellularLocation>
</comment>
<dbReference type="PANTHER" id="PTHR13018:SF5">
    <property type="entry name" value="RE44586P"/>
    <property type="match status" value="1"/>
</dbReference>
<evidence type="ECO:0000313" key="12">
    <source>
        <dbReference type="EMBL" id="PHH49576.1"/>
    </source>
</evidence>
<dbReference type="InterPro" id="IPR003864">
    <property type="entry name" value="CSC1/OSCA1-like_7TM"/>
</dbReference>
<dbReference type="Pfam" id="PF13967">
    <property type="entry name" value="RSN1_TM"/>
    <property type="match status" value="1"/>
</dbReference>
<evidence type="ECO:0000259" key="10">
    <source>
        <dbReference type="Pfam" id="PF13967"/>
    </source>
</evidence>
<keyword evidence="3" id="KW-0813">Transport</keyword>
<evidence type="ECO:0000256" key="2">
    <source>
        <dbReference type="ARBA" id="ARBA00007779"/>
    </source>
</evidence>
<dbReference type="GO" id="GO:0005886">
    <property type="term" value="C:plasma membrane"/>
    <property type="evidence" value="ECO:0007669"/>
    <property type="project" value="TreeGrafter"/>
</dbReference>
<proteinExistence type="inferred from homology"/>
<dbReference type="OrthoDB" id="1689567at2759"/>
<evidence type="ECO:0000259" key="9">
    <source>
        <dbReference type="Pfam" id="PF02714"/>
    </source>
</evidence>
<evidence type="ECO:0000256" key="1">
    <source>
        <dbReference type="ARBA" id="ARBA00004141"/>
    </source>
</evidence>
<dbReference type="EMBL" id="APWK03000187">
    <property type="protein sequence ID" value="PHH49576.1"/>
    <property type="molecule type" value="Genomic_DNA"/>
</dbReference>
<feature type="transmembrane region" description="Helical" evidence="8">
    <location>
        <begin position="522"/>
        <end position="550"/>
    </location>
</feature>
<feature type="transmembrane region" description="Helical" evidence="8">
    <location>
        <begin position="571"/>
        <end position="592"/>
    </location>
</feature>
<feature type="domain" description="CSC1/OSCA1-like cytosolic" evidence="11">
    <location>
        <begin position="252"/>
        <end position="464"/>
    </location>
</feature>